<feature type="transmembrane region" description="Helical" evidence="13">
    <location>
        <begin position="240"/>
        <end position="273"/>
    </location>
</feature>
<dbReference type="PROSITE" id="PS50011">
    <property type="entry name" value="PROTEIN_KINASE_DOM"/>
    <property type="match status" value="1"/>
</dbReference>
<organism evidence="16 17">
    <name type="scientific">Salvia divinorum</name>
    <name type="common">Maria pastora</name>
    <name type="synonym">Diviner's sage</name>
    <dbReference type="NCBI Taxonomy" id="28513"/>
    <lineage>
        <taxon>Eukaryota</taxon>
        <taxon>Viridiplantae</taxon>
        <taxon>Streptophyta</taxon>
        <taxon>Embryophyta</taxon>
        <taxon>Tracheophyta</taxon>
        <taxon>Spermatophyta</taxon>
        <taxon>Magnoliopsida</taxon>
        <taxon>eudicotyledons</taxon>
        <taxon>Gunneridae</taxon>
        <taxon>Pentapetalae</taxon>
        <taxon>asterids</taxon>
        <taxon>lamiids</taxon>
        <taxon>Lamiales</taxon>
        <taxon>Lamiaceae</taxon>
        <taxon>Nepetoideae</taxon>
        <taxon>Mentheae</taxon>
        <taxon>Salviinae</taxon>
        <taxon>Salvia</taxon>
        <taxon>Salvia subgen. Calosphace</taxon>
    </lineage>
</organism>
<dbReference type="PANTHER" id="PTHR27009">
    <property type="entry name" value="RUST RESISTANCE KINASE LR10-RELATED"/>
    <property type="match status" value="1"/>
</dbReference>
<evidence type="ECO:0000313" key="16">
    <source>
        <dbReference type="EMBL" id="KAL1532007.1"/>
    </source>
</evidence>
<keyword evidence="10 13" id="KW-0472">Membrane</keyword>
<dbReference type="Gene3D" id="1.10.510.10">
    <property type="entry name" value="Transferase(Phosphotransferase) domain 1"/>
    <property type="match status" value="1"/>
</dbReference>
<evidence type="ECO:0000256" key="11">
    <source>
        <dbReference type="ARBA" id="ARBA00023180"/>
    </source>
</evidence>
<evidence type="ECO:0000256" key="12">
    <source>
        <dbReference type="PROSITE-ProRule" id="PRU10141"/>
    </source>
</evidence>
<sequence>MSYPSTITTQKIIIFLTTLILSLHFSHCAADAKKCSPSACGAIRNISFPFHLESHCGHPKFELTCENDVTFIHLNSYKYSVNDINYQNHTIRLVDASVNNEDICCFPIRSSYLRRSSIYPYYTPNYAPELSVNLISCPNPVNSSSLFTDVTQHCASNLSHPGFTYAHVGRIRASEVPHTCGAVLMLFTSWPGFMDPKENVSLSEIHLSLLYGFELHFCSSCGFKTAWDRLRYSLLGPTRYLLIPLAILVFIIAGVSLPVTIIVGVTSLLLLSFSGYKTALGESKGITFIAFVVICVAIIVCLTAALNPLLIIMGSGGGMLLLFIYIHNAGVRVEKMYIIHPAEVNELVNPAIISGIIILAPRIIICHLVVWILIYKFRRRRLSSFEGVESFLQSDNKLAPIRYSYSDIKKMTKNFEDKLGQGGFGSVYKGKLRSGHLVAVKLLGKSGASGQDFINEIGTIGRIHHVNIVQLVGYCVERSKRALVFDFMPNGSLDKYVFNQEKASLLDWEMKFKIAVEVAQGIRYLHHGCDIQILHFDIKPHNILLDDKFVPKISDFGLAKLCSTNKEAVTLTAARGTIGYVAPELINRSIGAVPYKADVYSFGMLLMEMVNLNQDLPRNNDESSKYFPNWIYDHLNHGRDIDIEIVDKNDDRNIGRKMTIVALWCIQMSPDNRPSMNKVLEMLEGDIEHMQIPGYSSQTLYMPRNEVESWGAVSNDSISLLHNNNDSNTIEIISNA</sequence>
<dbReference type="AlphaFoldDB" id="A0ABD1FK02"/>
<evidence type="ECO:0000313" key="17">
    <source>
        <dbReference type="Proteomes" id="UP001567538"/>
    </source>
</evidence>
<dbReference type="GO" id="GO:0004674">
    <property type="term" value="F:protein serine/threonine kinase activity"/>
    <property type="evidence" value="ECO:0007669"/>
    <property type="project" value="UniProtKB-KW"/>
</dbReference>
<dbReference type="InterPro" id="IPR045874">
    <property type="entry name" value="LRK10/LRL21-25-like"/>
</dbReference>
<keyword evidence="8 12" id="KW-0067">ATP-binding</keyword>
<keyword evidence="11" id="KW-0325">Glycoprotein</keyword>
<keyword evidence="3" id="KW-0808">Transferase</keyword>
<evidence type="ECO:0000256" key="14">
    <source>
        <dbReference type="SAM" id="SignalP"/>
    </source>
</evidence>
<keyword evidence="2" id="KW-0723">Serine/threonine-protein kinase</keyword>
<dbReference type="InterPro" id="IPR000719">
    <property type="entry name" value="Prot_kinase_dom"/>
</dbReference>
<dbReference type="PROSITE" id="PS00107">
    <property type="entry name" value="PROTEIN_KINASE_ATP"/>
    <property type="match status" value="1"/>
</dbReference>
<keyword evidence="7" id="KW-0418">Kinase</keyword>
<evidence type="ECO:0000256" key="9">
    <source>
        <dbReference type="ARBA" id="ARBA00022989"/>
    </source>
</evidence>
<feature type="transmembrane region" description="Helical" evidence="13">
    <location>
        <begin position="352"/>
        <end position="374"/>
    </location>
</feature>
<keyword evidence="17" id="KW-1185">Reference proteome</keyword>
<dbReference type="InterPro" id="IPR025287">
    <property type="entry name" value="WAK_GUB"/>
</dbReference>
<protein>
    <submittedName>
        <fullName evidence="16">LEAF RUST 10 DISEASE-RESISTANCE LOCUS RECEPTOR-LIKE PROTEIN KINASE-like 2.5</fullName>
    </submittedName>
</protein>
<evidence type="ECO:0000259" key="15">
    <source>
        <dbReference type="PROSITE" id="PS50011"/>
    </source>
</evidence>
<dbReference type="GO" id="GO:0016020">
    <property type="term" value="C:membrane"/>
    <property type="evidence" value="ECO:0007669"/>
    <property type="project" value="UniProtKB-SubCell"/>
</dbReference>
<evidence type="ECO:0000256" key="5">
    <source>
        <dbReference type="ARBA" id="ARBA00022729"/>
    </source>
</evidence>
<evidence type="ECO:0000256" key="4">
    <source>
        <dbReference type="ARBA" id="ARBA00022692"/>
    </source>
</evidence>
<name>A0ABD1FK02_SALDI</name>
<comment type="subcellular location">
    <subcellularLocation>
        <location evidence="1">Membrane</location>
        <topology evidence="1">Single-pass type I membrane protein</topology>
    </subcellularLocation>
</comment>
<dbReference type="FunFam" id="1.10.510.10:FF:000590">
    <property type="entry name" value="PR5-like receptor kinase"/>
    <property type="match status" value="1"/>
</dbReference>
<dbReference type="SUPFAM" id="SSF56112">
    <property type="entry name" value="Protein kinase-like (PK-like)"/>
    <property type="match status" value="1"/>
</dbReference>
<feature type="domain" description="Protein kinase" evidence="15">
    <location>
        <begin position="413"/>
        <end position="692"/>
    </location>
</feature>
<feature type="signal peptide" evidence="14">
    <location>
        <begin position="1"/>
        <end position="30"/>
    </location>
</feature>
<dbReference type="Pfam" id="PF13947">
    <property type="entry name" value="GUB_WAK_bind"/>
    <property type="match status" value="1"/>
</dbReference>
<feature type="transmembrane region" description="Helical" evidence="13">
    <location>
        <begin position="285"/>
        <end position="305"/>
    </location>
</feature>
<evidence type="ECO:0000256" key="7">
    <source>
        <dbReference type="ARBA" id="ARBA00022777"/>
    </source>
</evidence>
<gene>
    <name evidence="16" type="ORF">AAHA92_32078</name>
</gene>
<keyword evidence="5 14" id="KW-0732">Signal</keyword>
<dbReference type="Pfam" id="PF00069">
    <property type="entry name" value="Pkinase"/>
    <property type="match status" value="1"/>
</dbReference>
<evidence type="ECO:0000256" key="8">
    <source>
        <dbReference type="ARBA" id="ARBA00022840"/>
    </source>
</evidence>
<feature type="binding site" evidence="12">
    <location>
        <position position="441"/>
    </location>
    <ligand>
        <name>ATP</name>
        <dbReference type="ChEBI" id="CHEBI:30616"/>
    </ligand>
</feature>
<keyword evidence="9 13" id="KW-1133">Transmembrane helix</keyword>
<evidence type="ECO:0000256" key="10">
    <source>
        <dbReference type="ARBA" id="ARBA00023136"/>
    </source>
</evidence>
<evidence type="ECO:0000256" key="3">
    <source>
        <dbReference type="ARBA" id="ARBA00022679"/>
    </source>
</evidence>
<dbReference type="GO" id="GO:0005524">
    <property type="term" value="F:ATP binding"/>
    <property type="evidence" value="ECO:0007669"/>
    <property type="project" value="UniProtKB-UniRule"/>
</dbReference>
<accession>A0ABD1FK02</accession>
<dbReference type="InterPro" id="IPR008271">
    <property type="entry name" value="Ser/Thr_kinase_AS"/>
</dbReference>
<dbReference type="Gene3D" id="3.30.200.20">
    <property type="entry name" value="Phosphorylase Kinase, domain 1"/>
    <property type="match status" value="1"/>
</dbReference>
<evidence type="ECO:0000256" key="6">
    <source>
        <dbReference type="ARBA" id="ARBA00022741"/>
    </source>
</evidence>
<dbReference type="FunFam" id="3.30.200.20:FF:000178">
    <property type="entry name" value="serine/threonine-protein kinase PBS1-like"/>
    <property type="match status" value="1"/>
</dbReference>
<dbReference type="SMART" id="SM00220">
    <property type="entry name" value="S_TKc"/>
    <property type="match status" value="1"/>
</dbReference>
<dbReference type="InterPro" id="IPR017441">
    <property type="entry name" value="Protein_kinase_ATP_BS"/>
</dbReference>
<proteinExistence type="predicted"/>
<evidence type="ECO:0000256" key="1">
    <source>
        <dbReference type="ARBA" id="ARBA00004479"/>
    </source>
</evidence>
<dbReference type="EMBL" id="JBEAFC010000014">
    <property type="protein sequence ID" value="KAL1532007.1"/>
    <property type="molecule type" value="Genomic_DNA"/>
</dbReference>
<feature type="chain" id="PRO_5044862756" evidence="14">
    <location>
        <begin position="31"/>
        <end position="736"/>
    </location>
</feature>
<dbReference type="PROSITE" id="PS00108">
    <property type="entry name" value="PROTEIN_KINASE_ST"/>
    <property type="match status" value="1"/>
</dbReference>
<feature type="transmembrane region" description="Helical" evidence="13">
    <location>
        <begin position="311"/>
        <end position="331"/>
    </location>
</feature>
<comment type="caution">
    <text evidence="16">The sequence shown here is derived from an EMBL/GenBank/DDBJ whole genome shotgun (WGS) entry which is preliminary data.</text>
</comment>
<dbReference type="InterPro" id="IPR011009">
    <property type="entry name" value="Kinase-like_dom_sf"/>
</dbReference>
<keyword evidence="4 13" id="KW-0812">Transmembrane</keyword>
<reference evidence="16 17" key="1">
    <citation type="submission" date="2024-06" db="EMBL/GenBank/DDBJ databases">
        <title>A chromosome level genome sequence of Diviner's sage (Salvia divinorum).</title>
        <authorList>
            <person name="Ford S.A."/>
            <person name="Ro D.-K."/>
            <person name="Ness R.W."/>
            <person name="Phillips M.A."/>
        </authorList>
    </citation>
    <scope>NUCLEOTIDE SEQUENCE [LARGE SCALE GENOMIC DNA]</scope>
    <source>
        <strain evidence="16">SAF-2024a</strain>
        <tissue evidence="16">Leaf</tissue>
    </source>
</reference>
<keyword evidence="6 12" id="KW-0547">Nucleotide-binding</keyword>
<evidence type="ECO:0000256" key="2">
    <source>
        <dbReference type="ARBA" id="ARBA00022527"/>
    </source>
</evidence>
<dbReference type="Proteomes" id="UP001567538">
    <property type="component" value="Unassembled WGS sequence"/>
</dbReference>
<evidence type="ECO:0000256" key="13">
    <source>
        <dbReference type="SAM" id="Phobius"/>
    </source>
</evidence>